<sequence length="383" mass="39140">MSGLELHVDRPATPRIVAGADALQRLGEVLPATPAPILLIVDAGLVAAGMAERLEVALPPGRPVTRWICPAGEPTLASVNDAVASARRLDHAVIVGLGGGSALDSAKLVASLAASALPAEDFVLGRNVPPARWPAVMIPTTSGTGSEVTHTAIVSDQAGQKLWAWAPDMAPDSVILDPTLTTSVPPDMIVGTGLDAFVHALEAMTGQSRQAFTEAYGLEATRRARGALASYRHDPHDLHAAADMQLAATLAGLAIDGGGTGMAHAIGHALGSLYHVPHGIAVTLGLRASLAWSIEADPGRYQPAAAAFGLPGGTAADLAEAFDGWLSELAFDAVAARSLPASMSAGALHAELAAEPNRPMIQNNARPAADADLAWLARQVVAA</sequence>
<dbReference type="PANTHER" id="PTHR11496:SF102">
    <property type="entry name" value="ALCOHOL DEHYDROGENASE 4"/>
    <property type="match status" value="1"/>
</dbReference>
<keyword evidence="8" id="KW-1185">Reference proteome</keyword>
<comment type="similarity">
    <text evidence="2">Belongs to the iron-containing alcohol dehydrogenase family.</text>
</comment>
<accession>A0A557RFG3</accession>
<dbReference type="Gene3D" id="3.40.50.1970">
    <property type="match status" value="1"/>
</dbReference>
<evidence type="ECO:0000256" key="2">
    <source>
        <dbReference type="ARBA" id="ARBA00007358"/>
    </source>
</evidence>
<evidence type="ECO:0000313" key="7">
    <source>
        <dbReference type="EMBL" id="TVO63902.1"/>
    </source>
</evidence>
<evidence type="ECO:0000256" key="3">
    <source>
        <dbReference type="ARBA" id="ARBA00023002"/>
    </source>
</evidence>
<dbReference type="InterPro" id="IPR056798">
    <property type="entry name" value="ADH_Fe_C"/>
</dbReference>
<dbReference type="PROSITE" id="PS00060">
    <property type="entry name" value="ADH_IRON_2"/>
    <property type="match status" value="1"/>
</dbReference>
<dbReference type="Pfam" id="PF25137">
    <property type="entry name" value="ADH_Fe_C"/>
    <property type="match status" value="1"/>
</dbReference>
<evidence type="ECO:0000259" key="5">
    <source>
        <dbReference type="Pfam" id="PF00465"/>
    </source>
</evidence>
<dbReference type="GO" id="GO:0004022">
    <property type="term" value="F:alcohol dehydrogenase (NAD+) activity"/>
    <property type="evidence" value="ECO:0007669"/>
    <property type="project" value="TreeGrafter"/>
</dbReference>
<feature type="domain" description="Fe-containing alcohol dehydrogenase-like C-terminal" evidence="6">
    <location>
        <begin position="190"/>
        <end position="336"/>
    </location>
</feature>
<dbReference type="Pfam" id="PF00465">
    <property type="entry name" value="Fe-ADH"/>
    <property type="match status" value="1"/>
</dbReference>
<keyword evidence="3" id="KW-0560">Oxidoreductase</keyword>
<gene>
    <name evidence="7" type="ORF">FPL11_09620</name>
</gene>
<comment type="caution">
    <text evidence="7">The sequence shown here is derived from an EMBL/GenBank/DDBJ whole genome shotgun (WGS) entry which is preliminary data.</text>
</comment>
<keyword evidence="4" id="KW-0520">NAD</keyword>
<dbReference type="GO" id="GO:0046872">
    <property type="term" value="F:metal ion binding"/>
    <property type="evidence" value="ECO:0007669"/>
    <property type="project" value="InterPro"/>
</dbReference>
<dbReference type="PROSITE" id="PS00913">
    <property type="entry name" value="ADH_IRON_1"/>
    <property type="match status" value="1"/>
</dbReference>
<dbReference type="InterPro" id="IPR001670">
    <property type="entry name" value="ADH_Fe/GldA"/>
</dbReference>
<dbReference type="AlphaFoldDB" id="A0A557RFG3"/>
<dbReference type="Proteomes" id="UP000316688">
    <property type="component" value="Unassembled WGS sequence"/>
</dbReference>
<reference evidence="7 8" key="1">
    <citation type="submission" date="2019-07" db="EMBL/GenBank/DDBJ databases">
        <title>Reclasification of Spiribacter aquaticus.</title>
        <authorList>
            <person name="Leon M.J."/>
            <person name="Sanchez-Porro C."/>
            <person name="Ventosa A."/>
        </authorList>
    </citation>
    <scope>NUCLEOTIDE SEQUENCE [LARGE SCALE GENOMIC DNA]</scope>
    <source>
        <strain evidence="7 8">SP30</strain>
    </source>
</reference>
<evidence type="ECO:0000256" key="4">
    <source>
        <dbReference type="ARBA" id="ARBA00023027"/>
    </source>
</evidence>
<dbReference type="PANTHER" id="PTHR11496">
    <property type="entry name" value="ALCOHOL DEHYDROGENASE"/>
    <property type="match status" value="1"/>
</dbReference>
<dbReference type="RefSeq" id="WP_144348413.1">
    <property type="nucleotide sequence ID" value="NZ_VMKP01000004.1"/>
</dbReference>
<dbReference type="InterPro" id="IPR039697">
    <property type="entry name" value="Alcohol_dehydrogenase_Fe"/>
</dbReference>
<comment type="cofactor">
    <cofactor evidence="1">
        <name>Fe cation</name>
        <dbReference type="ChEBI" id="CHEBI:24875"/>
    </cofactor>
</comment>
<organism evidence="7 8">
    <name type="scientific">Spiribacter aquaticus</name>
    <dbReference type="NCBI Taxonomy" id="1935996"/>
    <lineage>
        <taxon>Bacteria</taxon>
        <taxon>Pseudomonadati</taxon>
        <taxon>Pseudomonadota</taxon>
        <taxon>Gammaproteobacteria</taxon>
        <taxon>Chromatiales</taxon>
        <taxon>Ectothiorhodospiraceae</taxon>
        <taxon>Spiribacter</taxon>
    </lineage>
</organism>
<evidence type="ECO:0000313" key="8">
    <source>
        <dbReference type="Proteomes" id="UP000316688"/>
    </source>
</evidence>
<feature type="domain" description="Alcohol dehydrogenase iron-type/glycerol dehydrogenase GldA" evidence="5">
    <location>
        <begin position="14"/>
        <end position="178"/>
    </location>
</feature>
<name>A0A557RFG3_9GAMM</name>
<dbReference type="InterPro" id="IPR018211">
    <property type="entry name" value="ADH_Fe_CS"/>
</dbReference>
<proteinExistence type="inferred from homology"/>
<dbReference type="EMBL" id="VMKP01000004">
    <property type="protein sequence ID" value="TVO63902.1"/>
    <property type="molecule type" value="Genomic_DNA"/>
</dbReference>
<dbReference type="Gene3D" id="1.20.1090.10">
    <property type="entry name" value="Dehydroquinate synthase-like - alpha domain"/>
    <property type="match status" value="1"/>
</dbReference>
<evidence type="ECO:0000259" key="6">
    <source>
        <dbReference type="Pfam" id="PF25137"/>
    </source>
</evidence>
<evidence type="ECO:0000256" key="1">
    <source>
        <dbReference type="ARBA" id="ARBA00001962"/>
    </source>
</evidence>
<dbReference type="SUPFAM" id="SSF56796">
    <property type="entry name" value="Dehydroquinate synthase-like"/>
    <property type="match status" value="1"/>
</dbReference>
<protein>
    <submittedName>
        <fullName evidence="7">Iron-containing alcohol dehydrogenase</fullName>
    </submittedName>
</protein>